<dbReference type="Proteomes" id="UP000053989">
    <property type="component" value="Unassembled WGS sequence"/>
</dbReference>
<keyword evidence="2" id="KW-1185">Reference proteome</keyword>
<reference evidence="1 2" key="1">
    <citation type="submission" date="2014-04" db="EMBL/GenBank/DDBJ databases">
        <authorList>
            <consortium name="DOE Joint Genome Institute"/>
            <person name="Kuo A."/>
            <person name="Kohler A."/>
            <person name="Nagy L.G."/>
            <person name="Floudas D."/>
            <person name="Copeland A."/>
            <person name="Barry K.W."/>
            <person name="Cichocki N."/>
            <person name="Veneault-Fourrey C."/>
            <person name="LaButti K."/>
            <person name="Lindquist E.A."/>
            <person name="Lipzen A."/>
            <person name="Lundell T."/>
            <person name="Morin E."/>
            <person name="Murat C."/>
            <person name="Sun H."/>
            <person name="Tunlid A."/>
            <person name="Henrissat B."/>
            <person name="Grigoriev I.V."/>
            <person name="Hibbett D.S."/>
            <person name="Martin F."/>
            <person name="Nordberg H.P."/>
            <person name="Cantor M.N."/>
            <person name="Hua S.X."/>
        </authorList>
    </citation>
    <scope>NUCLEOTIDE SEQUENCE [LARGE SCALE GENOMIC DNA]</scope>
    <source>
        <strain evidence="1 2">Foug A</strain>
    </source>
</reference>
<proteinExistence type="predicted"/>
<sequence length="176" mass="19222">MICTKADALDGLQSGRVLPITSLTKTPSVVTASGNNVTVTRQQLLLAPAHAFTDCRSQAQTIKQCIHRSCHSSVGATDALQLPYHGVAVETASGCCTILMSTYLPTIHRSYRNVAGPSIMQNFYYGGILFLALYCRSNEPNVYIHFVVDRELRGSPFPLSTEIIFSMEALRPPSRS</sequence>
<protein>
    <submittedName>
        <fullName evidence="1">Uncharacterized protein</fullName>
    </submittedName>
</protein>
<dbReference type="OrthoDB" id="2986975at2759"/>
<dbReference type="EMBL" id="KN822014">
    <property type="protein sequence ID" value="KIM67022.1"/>
    <property type="molecule type" value="Genomic_DNA"/>
</dbReference>
<dbReference type="InParanoid" id="A0A0C3APX7"/>
<organism evidence="1 2">
    <name type="scientific">Scleroderma citrinum Foug A</name>
    <dbReference type="NCBI Taxonomy" id="1036808"/>
    <lineage>
        <taxon>Eukaryota</taxon>
        <taxon>Fungi</taxon>
        <taxon>Dikarya</taxon>
        <taxon>Basidiomycota</taxon>
        <taxon>Agaricomycotina</taxon>
        <taxon>Agaricomycetes</taxon>
        <taxon>Agaricomycetidae</taxon>
        <taxon>Boletales</taxon>
        <taxon>Sclerodermatineae</taxon>
        <taxon>Sclerodermataceae</taxon>
        <taxon>Scleroderma</taxon>
    </lineage>
</organism>
<accession>A0A0C3APX7</accession>
<name>A0A0C3APX7_9AGAM</name>
<reference evidence="2" key="2">
    <citation type="submission" date="2015-01" db="EMBL/GenBank/DDBJ databases">
        <title>Evolutionary Origins and Diversification of the Mycorrhizal Mutualists.</title>
        <authorList>
            <consortium name="DOE Joint Genome Institute"/>
            <consortium name="Mycorrhizal Genomics Consortium"/>
            <person name="Kohler A."/>
            <person name="Kuo A."/>
            <person name="Nagy L.G."/>
            <person name="Floudas D."/>
            <person name="Copeland A."/>
            <person name="Barry K.W."/>
            <person name="Cichocki N."/>
            <person name="Veneault-Fourrey C."/>
            <person name="LaButti K."/>
            <person name="Lindquist E.A."/>
            <person name="Lipzen A."/>
            <person name="Lundell T."/>
            <person name="Morin E."/>
            <person name="Murat C."/>
            <person name="Riley R."/>
            <person name="Ohm R."/>
            <person name="Sun H."/>
            <person name="Tunlid A."/>
            <person name="Henrissat B."/>
            <person name="Grigoriev I.V."/>
            <person name="Hibbett D.S."/>
            <person name="Martin F."/>
        </authorList>
    </citation>
    <scope>NUCLEOTIDE SEQUENCE [LARGE SCALE GENOMIC DNA]</scope>
    <source>
        <strain evidence="2">Foug A</strain>
    </source>
</reference>
<evidence type="ECO:0000313" key="1">
    <source>
        <dbReference type="EMBL" id="KIM67022.1"/>
    </source>
</evidence>
<gene>
    <name evidence="1" type="ORF">SCLCIDRAFT_215724</name>
</gene>
<dbReference type="HOGENOM" id="CLU_1526046_0_0_1"/>
<evidence type="ECO:0000313" key="2">
    <source>
        <dbReference type="Proteomes" id="UP000053989"/>
    </source>
</evidence>
<dbReference type="AlphaFoldDB" id="A0A0C3APX7"/>